<feature type="transmembrane region" description="Helical" evidence="6">
    <location>
        <begin position="529"/>
        <end position="550"/>
    </location>
</feature>
<dbReference type="PANTHER" id="PTHR20855:SF97">
    <property type="entry name" value="ADIPOR-LIKE RECEPTOR IZH3-RELATED"/>
    <property type="match status" value="1"/>
</dbReference>
<evidence type="ECO:0000256" key="6">
    <source>
        <dbReference type="SAM" id="Phobius"/>
    </source>
</evidence>
<gene>
    <name evidence="7" type="primary">IZH3</name>
    <name evidence="7" type="ORF">FIM1_1916</name>
</gene>
<keyword evidence="3 6" id="KW-1133">Transmembrane helix</keyword>
<name>A0ABX6ET55_KLUMA</name>
<feature type="transmembrane region" description="Helical" evidence="6">
    <location>
        <begin position="497"/>
        <end position="517"/>
    </location>
</feature>
<accession>A0ABX6ET55</accession>
<keyword evidence="8" id="KW-1185">Reference proteome</keyword>
<feature type="compositionally biased region" description="Polar residues" evidence="5">
    <location>
        <begin position="214"/>
        <end position="232"/>
    </location>
</feature>
<feature type="transmembrane region" description="Helical" evidence="6">
    <location>
        <begin position="642"/>
        <end position="660"/>
    </location>
</feature>
<comment type="subcellular location">
    <subcellularLocation>
        <location evidence="1">Membrane</location>
        <topology evidence="1">Multi-pass membrane protein</topology>
    </subcellularLocation>
</comment>
<evidence type="ECO:0000313" key="7">
    <source>
        <dbReference type="EMBL" id="QGN15227.1"/>
    </source>
</evidence>
<dbReference type="InterPro" id="IPR004254">
    <property type="entry name" value="AdipoR/HlyIII-related"/>
</dbReference>
<proteinExistence type="predicted"/>
<feature type="transmembrane region" description="Helical" evidence="6">
    <location>
        <begin position="562"/>
        <end position="581"/>
    </location>
</feature>
<keyword evidence="2 6" id="KW-0812">Transmembrane</keyword>
<evidence type="ECO:0000313" key="8">
    <source>
        <dbReference type="Proteomes" id="UP000422736"/>
    </source>
</evidence>
<feature type="region of interest" description="Disordered" evidence="5">
    <location>
        <begin position="177"/>
        <end position="234"/>
    </location>
</feature>
<feature type="transmembrane region" description="Helical" evidence="6">
    <location>
        <begin position="465"/>
        <end position="485"/>
    </location>
</feature>
<feature type="transmembrane region" description="Helical" evidence="6">
    <location>
        <begin position="391"/>
        <end position="410"/>
    </location>
</feature>
<feature type="transmembrane region" description="Helical" evidence="6">
    <location>
        <begin position="422"/>
        <end position="445"/>
    </location>
</feature>
<dbReference type="PANTHER" id="PTHR20855">
    <property type="entry name" value="ADIPOR/PROGESTIN RECEPTOR-RELATED"/>
    <property type="match status" value="1"/>
</dbReference>
<evidence type="ECO:0000256" key="4">
    <source>
        <dbReference type="ARBA" id="ARBA00023136"/>
    </source>
</evidence>
<evidence type="ECO:0000256" key="1">
    <source>
        <dbReference type="ARBA" id="ARBA00004141"/>
    </source>
</evidence>
<evidence type="ECO:0000256" key="2">
    <source>
        <dbReference type="ARBA" id="ARBA00022692"/>
    </source>
</evidence>
<dbReference type="Proteomes" id="UP000422736">
    <property type="component" value="Chromosome 3"/>
</dbReference>
<reference evidence="7 8" key="1">
    <citation type="submission" date="2016-03" db="EMBL/GenBank/DDBJ databases">
        <title>How can Kluyveromyces marxianus grow so fast - potential evolutionary course in Saccharomyces Complex revealed by comparative genomics.</title>
        <authorList>
            <person name="Mo W."/>
            <person name="Lu W."/>
            <person name="Yang X."/>
            <person name="Qi J."/>
            <person name="Lv H."/>
        </authorList>
    </citation>
    <scope>NUCLEOTIDE SEQUENCE [LARGE SCALE GENOMIC DNA]</scope>
    <source>
        <strain evidence="7 8">FIM1</strain>
    </source>
</reference>
<protein>
    <submittedName>
        <fullName evidence="7">ADIPOR-like receptor IZH3</fullName>
    </submittedName>
</protein>
<organism evidence="7 8">
    <name type="scientific">Kluyveromyces marxianus</name>
    <name type="common">Yeast</name>
    <name type="synonym">Candida kefyr</name>
    <dbReference type="NCBI Taxonomy" id="4911"/>
    <lineage>
        <taxon>Eukaryota</taxon>
        <taxon>Fungi</taxon>
        <taxon>Dikarya</taxon>
        <taxon>Ascomycota</taxon>
        <taxon>Saccharomycotina</taxon>
        <taxon>Saccharomycetes</taxon>
        <taxon>Saccharomycetales</taxon>
        <taxon>Saccharomycetaceae</taxon>
        <taxon>Kluyveromyces</taxon>
    </lineage>
</organism>
<evidence type="ECO:0000256" key="5">
    <source>
        <dbReference type="SAM" id="MobiDB-lite"/>
    </source>
</evidence>
<dbReference type="Pfam" id="PF03006">
    <property type="entry name" value="HlyIII"/>
    <property type="match status" value="1"/>
</dbReference>
<dbReference type="EMBL" id="CP015056">
    <property type="protein sequence ID" value="QGN15227.1"/>
    <property type="molecule type" value="Genomic_DNA"/>
</dbReference>
<evidence type="ECO:0000256" key="3">
    <source>
        <dbReference type="ARBA" id="ARBA00022989"/>
    </source>
</evidence>
<sequence>MKVVMPVVEDVAVIGSGLEEDHHYGDEMRGKTNSEQEYVALTRLARFIQAANQKLDRLESVLPSNPVSNTTNLPRKGFNMLRQRGRRFFRWNNSRAIEAEEGGVGEQTLVDLINSPDAPAFYKFLKRTTEELGAVLPDSDVETLFAEEFEKNLGKNRASITLPLAKFSQIYEDHFTSNSTSCTSSSTTLHSSAKGSTRSSSRNSTKHSSRSGSDEGTASGSVSPTWSHANLASQQSQQQQLLSTGLSTISTTTSTTITSSSTTAFALDAIRADAQEAQNTESQCAELPDSFYAGNVEEVDPLQVIQTLDFLDKHLDLFIEDPSSIKTTIQFYNWENARDTGRKRHLHFYELPFPWRENRYIINGYRFYDSHFKSLLSVVNWYGWHNETLNIWSHLFGAFYIVYLLLVQFPSTKVYQSHEVPMFGKIMVQVFLVAGLKCLISSSIWHTLNGTCCLSLRSKFACIDYTGITVLITASILSTEFVSVYNVATDSLSNSMIVYMSLSLCLGVFGSVMNWSPNFDRPESRPFRIAFYVVLAGLGMLSFIHLTIAHGIEQSSQFFHPLWNKSLIWYLIGVAFYGSFIPERWRTDVELDCDIPTNAELCSNLDILTKHKHLHFRDVPSKKSRTGFFSLWWVDYVLSSHTIWHLFVLLGVIGHYNSLLDMFELKWHL</sequence>
<keyword evidence="4 6" id="KW-0472">Membrane</keyword>
<feature type="compositionally biased region" description="Low complexity" evidence="5">
    <location>
        <begin position="177"/>
        <end position="203"/>
    </location>
</feature>